<dbReference type="PROSITE" id="PS50076">
    <property type="entry name" value="DNAJ_2"/>
    <property type="match status" value="1"/>
</dbReference>
<dbReference type="PANTHER" id="PTHR44743">
    <property type="entry name" value="PUTATIVE, EXPRESSED-RELATED"/>
    <property type="match status" value="1"/>
</dbReference>
<dbReference type="CDD" id="cd06257">
    <property type="entry name" value="DnaJ"/>
    <property type="match status" value="1"/>
</dbReference>
<dbReference type="Gene3D" id="1.10.287.110">
    <property type="entry name" value="DnaJ domain"/>
    <property type="match status" value="1"/>
</dbReference>
<dbReference type="InterPro" id="IPR001623">
    <property type="entry name" value="DnaJ_domain"/>
</dbReference>
<dbReference type="GO" id="GO:0005783">
    <property type="term" value="C:endoplasmic reticulum"/>
    <property type="evidence" value="ECO:0007669"/>
    <property type="project" value="UniProtKB-ARBA"/>
</dbReference>
<feature type="compositionally biased region" description="Low complexity" evidence="1">
    <location>
        <begin position="179"/>
        <end position="188"/>
    </location>
</feature>
<dbReference type="AlphaFoldDB" id="A0A8T0UZD9"/>
<feature type="domain" description="J" evidence="2">
    <location>
        <begin position="9"/>
        <end position="91"/>
    </location>
</feature>
<feature type="region of interest" description="Disordered" evidence="1">
    <location>
        <begin position="157"/>
        <end position="213"/>
    </location>
</feature>
<dbReference type="PRINTS" id="PR00625">
    <property type="entry name" value="JDOMAIN"/>
</dbReference>
<evidence type="ECO:0000259" key="2">
    <source>
        <dbReference type="PROSITE" id="PS50076"/>
    </source>
</evidence>
<organism evidence="3 4">
    <name type="scientific">Panicum virgatum</name>
    <name type="common">Blackwell switchgrass</name>
    <dbReference type="NCBI Taxonomy" id="38727"/>
    <lineage>
        <taxon>Eukaryota</taxon>
        <taxon>Viridiplantae</taxon>
        <taxon>Streptophyta</taxon>
        <taxon>Embryophyta</taxon>
        <taxon>Tracheophyta</taxon>
        <taxon>Spermatophyta</taxon>
        <taxon>Magnoliopsida</taxon>
        <taxon>Liliopsida</taxon>
        <taxon>Poales</taxon>
        <taxon>Poaceae</taxon>
        <taxon>PACMAD clade</taxon>
        <taxon>Panicoideae</taxon>
        <taxon>Panicodae</taxon>
        <taxon>Paniceae</taxon>
        <taxon>Panicinae</taxon>
        <taxon>Panicum</taxon>
        <taxon>Panicum sect. Hiantes</taxon>
    </lineage>
</organism>
<dbReference type="EMBL" id="CM029041">
    <property type="protein sequence ID" value="KAG2625399.1"/>
    <property type="molecule type" value="Genomic_DNA"/>
</dbReference>
<proteinExistence type="predicted"/>
<name>A0A8T0UZD9_PANVG</name>
<dbReference type="InterPro" id="IPR036869">
    <property type="entry name" value="J_dom_sf"/>
</dbReference>
<comment type="caution">
    <text evidence="3">The sequence shown here is derived from an EMBL/GenBank/DDBJ whole genome shotgun (WGS) entry which is preliminary data.</text>
</comment>
<keyword evidence="4" id="KW-1185">Reference proteome</keyword>
<dbReference type="Pfam" id="PF00226">
    <property type="entry name" value="DnaJ"/>
    <property type="match status" value="1"/>
</dbReference>
<evidence type="ECO:0000256" key="1">
    <source>
        <dbReference type="SAM" id="MobiDB-lite"/>
    </source>
</evidence>
<protein>
    <recommendedName>
        <fullName evidence="2">J domain-containing protein</fullName>
    </recommendedName>
</protein>
<dbReference type="SUPFAM" id="SSF46565">
    <property type="entry name" value="Chaperone J-domain"/>
    <property type="match status" value="1"/>
</dbReference>
<reference evidence="3 4" key="1">
    <citation type="submission" date="2020-05" db="EMBL/GenBank/DDBJ databases">
        <title>WGS assembly of Panicum virgatum.</title>
        <authorList>
            <person name="Lovell J.T."/>
            <person name="Jenkins J."/>
            <person name="Shu S."/>
            <person name="Juenger T.E."/>
            <person name="Schmutz J."/>
        </authorList>
    </citation>
    <scope>NUCLEOTIDE SEQUENCE [LARGE SCALE GENOMIC DNA]</scope>
    <source>
        <strain evidence="4">cv. AP13</strain>
    </source>
</reference>
<dbReference type="Proteomes" id="UP000823388">
    <property type="component" value="Chromosome 3K"/>
</dbReference>
<sequence>MAGGSGKATYYAVLGVARDASAGEIRAAWRRLSLVSARRRLSLIWHPDKLKGAAGDHSRQKEQALARYHEIQEAYKVLSDPSRKAMYDRALLQQQRFDDAANGRDKKSLVGVLERPGGCGTVDDPSDRVDKIEIKIKSSSSSARTGRPASGRIDLSFTFTTAAAPDEGTSPGGGGPRNARCAAGSSSAPRRRAAPRSKLQTLIEARLRCGRKD</sequence>
<accession>A0A8T0UZD9</accession>
<dbReference type="SMART" id="SM00271">
    <property type="entry name" value="DnaJ"/>
    <property type="match status" value="1"/>
</dbReference>
<dbReference type="PANTHER" id="PTHR44743:SF10">
    <property type="entry name" value="J DOMAIN-CONTAINING PROTEIN"/>
    <property type="match status" value="1"/>
</dbReference>
<gene>
    <name evidence="3" type="ORF">PVAP13_3KG206961</name>
</gene>
<evidence type="ECO:0000313" key="4">
    <source>
        <dbReference type="Proteomes" id="UP000823388"/>
    </source>
</evidence>
<evidence type="ECO:0000313" key="3">
    <source>
        <dbReference type="EMBL" id="KAG2625399.1"/>
    </source>
</evidence>